<dbReference type="InterPro" id="IPR014729">
    <property type="entry name" value="Rossmann-like_a/b/a_fold"/>
</dbReference>
<reference evidence="15 16" key="1">
    <citation type="submission" date="2017-06" db="EMBL/GenBank/DDBJ databases">
        <title>Sequencing and comparative analysis of myxobacterial genomes.</title>
        <authorList>
            <person name="Rupp O."/>
            <person name="Goesmann A."/>
            <person name="Sogaard-Andersen L."/>
        </authorList>
    </citation>
    <scope>NUCLEOTIDE SEQUENCE [LARGE SCALE GENOMIC DNA]</scope>
    <source>
        <strain evidence="15 16">DSM 52655</strain>
    </source>
</reference>
<comment type="similarity">
    <text evidence="3">Belongs to the DNA photolyase class-2 family.</text>
</comment>
<dbReference type="EC" id="4.1.99.3" evidence="4"/>
<accession>A0A250IUM1</accession>
<dbReference type="InterPro" id="IPR005101">
    <property type="entry name" value="Cryptochr/Photolyase_FAD-bd"/>
</dbReference>
<name>A0A250IUM1_9BACT</name>
<evidence type="ECO:0000256" key="9">
    <source>
        <dbReference type="ARBA" id="ARBA00023125"/>
    </source>
</evidence>
<dbReference type="EMBL" id="CP022098">
    <property type="protein sequence ID" value="ATB34953.1"/>
    <property type="molecule type" value="Genomic_DNA"/>
</dbReference>
<dbReference type="GO" id="GO:0000719">
    <property type="term" value="P:photoreactive repair"/>
    <property type="evidence" value="ECO:0007669"/>
    <property type="project" value="TreeGrafter"/>
</dbReference>
<dbReference type="SUPFAM" id="SSF48173">
    <property type="entry name" value="Cryptochrome/photolyase FAD-binding domain"/>
    <property type="match status" value="1"/>
</dbReference>
<evidence type="ECO:0000256" key="8">
    <source>
        <dbReference type="ARBA" id="ARBA00022827"/>
    </source>
</evidence>
<dbReference type="InterPro" id="IPR036155">
    <property type="entry name" value="Crypto/Photolyase_N_sf"/>
</dbReference>
<dbReference type="PANTHER" id="PTHR10211">
    <property type="entry name" value="DEOXYRIBODIPYRIMIDINE PHOTOLYASE"/>
    <property type="match status" value="1"/>
</dbReference>
<dbReference type="InterPro" id="IPR036134">
    <property type="entry name" value="Crypto/Photolyase_FAD-like_sf"/>
</dbReference>
<keyword evidence="10" id="KW-0234">DNA repair</keyword>
<keyword evidence="11 15" id="KW-0456">Lyase</keyword>
<evidence type="ECO:0000256" key="1">
    <source>
        <dbReference type="ARBA" id="ARBA00001932"/>
    </source>
</evidence>
<evidence type="ECO:0000256" key="5">
    <source>
        <dbReference type="ARBA" id="ARBA00014046"/>
    </source>
</evidence>
<evidence type="ECO:0000256" key="13">
    <source>
        <dbReference type="ARBA" id="ARBA00033999"/>
    </source>
</evidence>
<dbReference type="KEGG" id="cfus:CYFUS_000365"/>
<dbReference type="Pfam" id="PF03441">
    <property type="entry name" value="FAD_binding_7"/>
    <property type="match status" value="1"/>
</dbReference>
<keyword evidence="9" id="KW-0238">DNA-binding</keyword>
<dbReference type="InterPro" id="IPR032673">
    <property type="entry name" value="DNA_photolyase_2_CS"/>
</dbReference>
<dbReference type="AlphaFoldDB" id="A0A250IUM1"/>
<dbReference type="InterPro" id="IPR006050">
    <property type="entry name" value="DNA_photolyase_N"/>
</dbReference>
<keyword evidence="8" id="KW-0274">FAD</keyword>
<dbReference type="FunFam" id="1.10.579.10:FF:000002">
    <property type="entry name" value="Deoxyribodipyrimidine photolyase"/>
    <property type="match status" value="1"/>
</dbReference>
<dbReference type="RefSeq" id="WP_095983644.1">
    <property type="nucleotide sequence ID" value="NZ_CP022098.1"/>
</dbReference>
<dbReference type="Proteomes" id="UP000217257">
    <property type="component" value="Chromosome"/>
</dbReference>
<dbReference type="PROSITE" id="PS01083">
    <property type="entry name" value="DNA_PHOTOLYASES_2_1"/>
    <property type="match status" value="1"/>
</dbReference>
<dbReference type="Gene3D" id="1.25.40.80">
    <property type="match status" value="1"/>
</dbReference>
<evidence type="ECO:0000256" key="6">
    <source>
        <dbReference type="ARBA" id="ARBA00022630"/>
    </source>
</evidence>
<keyword evidence="6" id="KW-0285">Flavoprotein</keyword>
<dbReference type="Pfam" id="PF00875">
    <property type="entry name" value="DNA_photolyase"/>
    <property type="match status" value="1"/>
</dbReference>
<evidence type="ECO:0000256" key="2">
    <source>
        <dbReference type="ARBA" id="ARBA00001974"/>
    </source>
</evidence>
<dbReference type="Gene3D" id="1.10.579.10">
    <property type="entry name" value="DNA Cyclobutane Dipyrimidine Photolyase, subunit A, domain 3"/>
    <property type="match status" value="1"/>
</dbReference>
<dbReference type="GO" id="GO:0003904">
    <property type="term" value="F:deoxyribodipyrimidine photo-lyase activity"/>
    <property type="evidence" value="ECO:0007669"/>
    <property type="project" value="UniProtKB-EC"/>
</dbReference>
<protein>
    <recommendedName>
        <fullName evidence="5">Deoxyribodipyrimidine photo-lyase</fullName>
        <ecNumber evidence="4">4.1.99.3</ecNumber>
    </recommendedName>
    <alternativeName>
        <fullName evidence="12">DNA photolyase</fullName>
    </alternativeName>
</protein>
<comment type="cofactor">
    <cofactor evidence="2">
        <name>FAD</name>
        <dbReference type="ChEBI" id="CHEBI:57692"/>
    </cofactor>
</comment>
<proteinExistence type="inferred from homology"/>
<gene>
    <name evidence="15" type="ORF">CYFUS_000365</name>
</gene>
<evidence type="ECO:0000256" key="12">
    <source>
        <dbReference type="ARBA" id="ARBA00031671"/>
    </source>
</evidence>
<dbReference type="PROSITE" id="PS51645">
    <property type="entry name" value="PHR_CRY_ALPHA_BETA"/>
    <property type="match status" value="1"/>
</dbReference>
<comment type="cofactor">
    <cofactor evidence="1">
        <name>(6R)-5,10-methylene-5,6,7,8-tetrahydrofolate</name>
        <dbReference type="ChEBI" id="CHEBI:15636"/>
    </cofactor>
</comment>
<evidence type="ECO:0000313" key="15">
    <source>
        <dbReference type="EMBL" id="ATB34953.1"/>
    </source>
</evidence>
<evidence type="ECO:0000313" key="16">
    <source>
        <dbReference type="Proteomes" id="UP000217257"/>
    </source>
</evidence>
<dbReference type="PANTHER" id="PTHR10211:SF0">
    <property type="entry name" value="DEOXYRIBODIPYRIMIDINE PHOTO-LYASE"/>
    <property type="match status" value="1"/>
</dbReference>
<evidence type="ECO:0000256" key="7">
    <source>
        <dbReference type="ARBA" id="ARBA00022763"/>
    </source>
</evidence>
<sequence length="469" mass="53720">MANTRIEAGRIQRLNTRESSGGDYVLYWMQQSARAEHNPALEFAVQRANEAKLPLLVGFGLMDDYPEANARHYRFLLEGLRDTAHALARRKIPFVVQRGSPEAVALKLARRAALVVADRGYLRHQKQWRRTLADKATCPVFQVEGDVVVPVDIASNKAEWAARTLRPKLHRAWDAYLVPLAPTPLRTDSMRLGVKGLDLEDVDALLGKLKLERGVPPVHHRFRGGTSEALRLLRAFVTEHLPEYEESRPHPESGHVSHMSKYLHFGQVSPVVVALAARAAKAADPQRESFLEELIVRRELAQNFCEFTPHYDTYDCLPKWARETLHQHRGDERQHQYGLAQLERARTHDPYWNAAMREMRYTGYMHNAMRMYWGKKVLEWSSTPEHAYRTLLTLNNTYFLDGRDANSYTNVGWVFGLHDRPWGRREIFGTVRYMSAGGLERKADMDAYVREVDARVAEAKAAGVRFDGD</sequence>
<dbReference type="GO" id="GO:0003677">
    <property type="term" value="F:DNA binding"/>
    <property type="evidence" value="ECO:0007669"/>
    <property type="project" value="UniProtKB-KW"/>
</dbReference>
<keyword evidence="7" id="KW-0227">DNA damage</keyword>
<evidence type="ECO:0000256" key="11">
    <source>
        <dbReference type="ARBA" id="ARBA00023239"/>
    </source>
</evidence>
<evidence type="ECO:0000256" key="10">
    <source>
        <dbReference type="ARBA" id="ARBA00023204"/>
    </source>
</evidence>
<dbReference type="Gene3D" id="3.40.50.620">
    <property type="entry name" value="HUPs"/>
    <property type="match status" value="1"/>
</dbReference>
<dbReference type="InterPro" id="IPR052219">
    <property type="entry name" value="Photolyase_Class-2"/>
</dbReference>
<comment type="catalytic activity">
    <reaction evidence="13">
        <text>cyclobutadipyrimidine (in DNA) = 2 pyrimidine residues (in DNA).</text>
        <dbReference type="EC" id="4.1.99.3"/>
    </reaction>
</comment>
<evidence type="ECO:0000256" key="3">
    <source>
        <dbReference type="ARBA" id="ARBA00006409"/>
    </source>
</evidence>
<evidence type="ECO:0000256" key="4">
    <source>
        <dbReference type="ARBA" id="ARBA00013149"/>
    </source>
</evidence>
<organism evidence="15 16">
    <name type="scientific">Cystobacter fuscus</name>
    <dbReference type="NCBI Taxonomy" id="43"/>
    <lineage>
        <taxon>Bacteria</taxon>
        <taxon>Pseudomonadati</taxon>
        <taxon>Myxococcota</taxon>
        <taxon>Myxococcia</taxon>
        <taxon>Myxococcales</taxon>
        <taxon>Cystobacterineae</taxon>
        <taxon>Archangiaceae</taxon>
        <taxon>Cystobacter</taxon>
    </lineage>
</organism>
<dbReference type="SUPFAM" id="SSF52425">
    <property type="entry name" value="Cryptochrome/photolyase, N-terminal domain"/>
    <property type="match status" value="1"/>
</dbReference>
<evidence type="ECO:0000259" key="14">
    <source>
        <dbReference type="PROSITE" id="PS51645"/>
    </source>
</evidence>
<feature type="domain" description="Photolyase/cryptochrome alpha/beta" evidence="14">
    <location>
        <begin position="23"/>
        <end position="151"/>
    </location>
</feature>